<dbReference type="GO" id="GO:0046872">
    <property type="term" value="F:metal ion binding"/>
    <property type="evidence" value="ECO:0007669"/>
    <property type="project" value="UniProtKB-KW"/>
</dbReference>
<dbReference type="Gene3D" id="3.90.190.20">
    <property type="entry name" value="Mur ligase, C-terminal domain"/>
    <property type="match status" value="1"/>
</dbReference>
<comment type="catalytic activity">
    <reaction evidence="18">
        <text>(6S)-5,6,7,8-tetrahydrofolyl-(gamma-L-Glu)(n) + L-glutamate + ATP = (6S)-5,6,7,8-tetrahydrofolyl-(gamma-L-Glu)(n+1) + ADP + phosphate + H(+)</text>
        <dbReference type="Rhea" id="RHEA:10580"/>
        <dbReference type="Rhea" id="RHEA-COMP:14738"/>
        <dbReference type="Rhea" id="RHEA-COMP:14740"/>
        <dbReference type="ChEBI" id="CHEBI:15378"/>
        <dbReference type="ChEBI" id="CHEBI:29985"/>
        <dbReference type="ChEBI" id="CHEBI:30616"/>
        <dbReference type="ChEBI" id="CHEBI:43474"/>
        <dbReference type="ChEBI" id="CHEBI:141005"/>
        <dbReference type="ChEBI" id="CHEBI:456216"/>
        <dbReference type="EC" id="6.3.2.17"/>
    </reaction>
</comment>
<dbReference type="InterPro" id="IPR004101">
    <property type="entry name" value="Mur_ligase_C"/>
</dbReference>
<accession>A0A1X7KQ85</accession>
<dbReference type="EC" id="6.3.2.12" evidence="6"/>
<gene>
    <name evidence="25" type="ORF">SAMN05660862_3054</name>
</gene>
<dbReference type="RefSeq" id="WP_085473769.1">
    <property type="nucleotide sequence ID" value="NZ_FXAU01000006.1"/>
</dbReference>
<keyword evidence="10" id="KW-0479">Metal-binding</keyword>
<feature type="domain" description="Mur ligase C-terminal" evidence="23">
    <location>
        <begin position="304"/>
        <end position="421"/>
    </location>
</feature>
<name>A0A1X7KQ85_9SPHI</name>
<evidence type="ECO:0000256" key="16">
    <source>
        <dbReference type="ARBA" id="ARBA00030592"/>
    </source>
</evidence>
<keyword evidence="26" id="KW-1185">Reference proteome</keyword>
<evidence type="ECO:0000256" key="6">
    <source>
        <dbReference type="ARBA" id="ARBA00013023"/>
    </source>
</evidence>
<dbReference type="PROSITE" id="PS01012">
    <property type="entry name" value="FOLYLPOLYGLU_SYNT_2"/>
    <property type="match status" value="1"/>
</dbReference>
<evidence type="ECO:0000256" key="14">
    <source>
        <dbReference type="ARBA" id="ARBA00022909"/>
    </source>
</evidence>
<comment type="catalytic activity">
    <reaction evidence="19">
        <text>10-formyltetrahydrofolyl-(gamma-L-Glu)(n) + L-glutamate + ATP = 10-formyltetrahydrofolyl-(gamma-L-Glu)(n+1) + ADP + phosphate + H(+)</text>
        <dbReference type="Rhea" id="RHEA:51904"/>
        <dbReference type="Rhea" id="RHEA-COMP:13088"/>
        <dbReference type="Rhea" id="RHEA-COMP:14300"/>
        <dbReference type="ChEBI" id="CHEBI:15378"/>
        <dbReference type="ChEBI" id="CHEBI:29985"/>
        <dbReference type="ChEBI" id="CHEBI:30616"/>
        <dbReference type="ChEBI" id="CHEBI:43474"/>
        <dbReference type="ChEBI" id="CHEBI:134413"/>
        <dbReference type="ChEBI" id="CHEBI:456216"/>
        <dbReference type="EC" id="6.3.2.17"/>
    </reaction>
</comment>
<evidence type="ECO:0000256" key="5">
    <source>
        <dbReference type="ARBA" id="ARBA00008276"/>
    </source>
</evidence>
<dbReference type="OrthoDB" id="9809356at2"/>
<evidence type="ECO:0000313" key="26">
    <source>
        <dbReference type="Proteomes" id="UP000192980"/>
    </source>
</evidence>
<reference evidence="25 26" key="1">
    <citation type="submission" date="2017-04" db="EMBL/GenBank/DDBJ databases">
        <authorList>
            <person name="Afonso C.L."/>
            <person name="Miller P.J."/>
            <person name="Scott M.A."/>
            <person name="Spackman E."/>
            <person name="Goraichik I."/>
            <person name="Dimitrov K.M."/>
            <person name="Suarez D.L."/>
            <person name="Swayne D.E."/>
        </authorList>
    </citation>
    <scope>NUCLEOTIDE SEQUENCE [LARGE SCALE GENOMIC DNA]</scope>
    <source>
        <strain evidence="25 26">DSM 22418</strain>
    </source>
</reference>
<dbReference type="STRING" id="561061.SAMN05660862_3054"/>
<sequence>MKTYAAVIEYLFARLPMFTRDGASAIKKDVGNTLAFCEVLGNPQNQFKTIHIAGTNGKGSSSHMLASILASSGYKTGLYTSPHLLDFRERIRINGTMISEASVIDFVLTHKDFIEELQPSFFEVTVAMAFDHFAKEEVDIAIIEVGLGGRLDSTNIITPEVCLITNIGMDHMNLLGDTLVEIAGEKAGIIKPQVPVVVSEKDPAIADVFITKAQAMEAPLCFATDRRQVLSTKLVEAGMQVNVLRLEDSQQQDWLLDLSGSYQQKNILGVLSVVDVLREQGWKINDTQIATGLSQVKTSTGLQGRWQILSQDPLVICDTGHNEDGIKEVVRNIEATPHQRLHIVIGAMRDKDLSHMLPQLPQDALYYFCSPDMPRAMPANELAEKAAGYGLKGLAYAEVPQALAAAKEQYEPQDLVFVGGSNFVVAEILALYRA</sequence>
<organism evidence="25 26">
    <name type="scientific">Sphingobacterium psychroaquaticum</name>
    <dbReference type="NCBI Taxonomy" id="561061"/>
    <lineage>
        <taxon>Bacteria</taxon>
        <taxon>Pseudomonadati</taxon>
        <taxon>Bacteroidota</taxon>
        <taxon>Sphingobacteriia</taxon>
        <taxon>Sphingobacteriales</taxon>
        <taxon>Sphingobacteriaceae</taxon>
        <taxon>Sphingobacterium</taxon>
    </lineage>
</organism>
<protein>
    <recommendedName>
        <fullName evidence="8">Dihydrofolate synthase/folylpolyglutamate synthase</fullName>
        <ecNumber evidence="6">6.3.2.12</ecNumber>
        <ecNumber evidence="7">6.3.2.17</ecNumber>
    </recommendedName>
    <alternativeName>
        <fullName evidence="17">Folylpoly-gamma-glutamate synthetase-dihydrofolate synthetase</fullName>
    </alternativeName>
    <alternativeName>
        <fullName evidence="15">Folylpolyglutamate synthetase</fullName>
    </alternativeName>
    <alternativeName>
        <fullName evidence="16">Tetrahydrofolylpolyglutamate synthase</fullName>
    </alternativeName>
</protein>
<dbReference type="InterPro" id="IPR018109">
    <property type="entry name" value="Folylpolyglutamate_synth_CS"/>
</dbReference>
<comment type="similarity">
    <text evidence="5 22">Belongs to the folylpolyglutamate synthase family.</text>
</comment>
<proteinExistence type="inferred from homology"/>
<comment type="pathway">
    <text evidence="3">Cofactor biosynthesis; tetrahydrofolate biosynthesis; 7,8-dihydrofolate from 2-amino-4-hydroxy-6-hydroxymethyl-7,8-dihydropteridine diphosphate and 4-aminobenzoate: step 2/2.</text>
</comment>
<evidence type="ECO:0000256" key="13">
    <source>
        <dbReference type="ARBA" id="ARBA00022842"/>
    </source>
</evidence>
<dbReference type="SUPFAM" id="SSF53623">
    <property type="entry name" value="MurD-like peptide ligases, catalytic domain"/>
    <property type="match status" value="1"/>
</dbReference>
<evidence type="ECO:0000256" key="12">
    <source>
        <dbReference type="ARBA" id="ARBA00022840"/>
    </source>
</evidence>
<dbReference type="Proteomes" id="UP000192980">
    <property type="component" value="Unassembled WGS sequence"/>
</dbReference>
<keyword evidence="13" id="KW-0460">Magnesium</keyword>
<evidence type="ECO:0000256" key="11">
    <source>
        <dbReference type="ARBA" id="ARBA00022741"/>
    </source>
</evidence>
<dbReference type="InterPro" id="IPR001645">
    <property type="entry name" value="Folylpolyglutamate_synth"/>
</dbReference>
<dbReference type="InterPro" id="IPR036615">
    <property type="entry name" value="Mur_ligase_C_dom_sf"/>
</dbReference>
<dbReference type="GO" id="GO:0005524">
    <property type="term" value="F:ATP binding"/>
    <property type="evidence" value="ECO:0007669"/>
    <property type="project" value="UniProtKB-KW"/>
</dbReference>
<evidence type="ECO:0000256" key="1">
    <source>
        <dbReference type="ARBA" id="ARBA00001946"/>
    </source>
</evidence>
<evidence type="ECO:0000256" key="7">
    <source>
        <dbReference type="ARBA" id="ARBA00013025"/>
    </source>
</evidence>
<evidence type="ECO:0000256" key="15">
    <source>
        <dbReference type="ARBA" id="ARBA00030048"/>
    </source>
</evidence>
<keyword evidence="14" id="KW-0289">Folate biosynthesis</keyword>
<comment type="function">
    <text evidence="2">Functions in two distinct reactions of the de novo folate biosynthetic pathway. Catalyzes the addition of a glutamate residue to dihydropteroate (7,8-dihydropteroate or H2Pte) to form dihydrofolate (7,8-dihydrofolate monoglutamate or H2Pte-Glu). Also catalyzes successive additions of L-glutamate to tetrahydrofolate or 10-formyltetrahydrofolate or 5,10-methylenetetrahydrofolate, leading to folylpolyglutamate derivatives.</text>
</comment>
<evidence type="ECO:0000256" key="8">
    <source>
        <dbReference type="ARBA" id="ARBA00019357"/>
    </source>
</evidence>
<evidence type="ECO:0000256" key="21">
    <source>
        <dbReference type="ARBA" id="ARBA00049161"/>
    </source>
</evidence>
<comment type="catalytic activity">
    <reaction evidence="21">
        <text>7,8-dihydropteroate + L-glutamate + ATP = 7,8-dihydrofolate + ADP + phosphate + H(+)</text>
        <dbReference type="Rhea" id="RHEA:23584"/>
        <dbReference type="ChEBI" id="CHEBI:15378"/>
        <dbReference type="ChEBI" id="CHEBI:17839"/>
        <dbReference type="ChEBI" id="CHEBI:29985"/>
        <dbReference type="ChEBI" id="CHEBI:30616"/>
        <dbReference type="ChEBI" id="CHEBI:43474"/>
        <dbReference type="ChEBI" id="CHEBI:57451"/>
        <dbReference type="ChEBI" id="CHEBI:456216"/>
        <dbReference type="EC" id="6.3.2.12"/>
    </reaction>
</comment>
<evidence type="ECO:0000256" key="20">
    <source>
        <dbReference type="ARBA" id="ARBA00049035"/>
    </source>
</evidence>
<feature type="domain" description="Mur ligase central" evidence="24">
    <location>
        <begin position="52"/>
        <end position="273"/>
    </location>
</feature>
<keyword evidence="11 22" id="KW-0547">Nucleotide-binding</keyword>
<dbReference type="EC" id="6.3.2.17" evidence="7"/>
<dbReference type="GO" id="GO:0046656">
    <property type="term" value="P:folic acid biosynthetic process"/>
    <property type="evidence" value="ECO:0007669"/>
    <property type="project" value="UniProtKB-KW"/>
</dbReference>
<evidence type="ECO:0000256" key="17">
    <source>
        <dbReference type="ARBA" id="ARBA00032510"/>
    </source>
</evidence>
<evidence type="ECO:0000313" key="25">
    <source>
        <dbReference type="EMBL" id="SMG42951.1"/>
    </source>
</evidence>
<evidence type="ECO:0000256" key="3">
    <source>
        <dbReference type="ARBA" id="ARBA00004799"/>
    </source>
</evidence>
<evidence type="ECO:0000256" key="19">
    <source>
        <dbReference type="ARBA" id="ARBA00047808"/>
    </source>
</evidence>
<dbReference type="Pfam" id="PF08245">
    <property type="entry name" value="Mur_ligase_M"/>
    <property type="match status" value="1"/>
</dbReference>
<dbReference type="SUPFAM" id="SSF53244">
    <property type="entry name" value="MurD-like peptide ligases, peptide-binding domain"/>
    <property type="match status" value="1"/>
</dbReference>
<evidence type="ECO:0000256" key="22">
    <source>
        <dbReference type="PIRNR" id="PIRNR001563"/>
    </source>
</evidence>
<dbReference type="NCBIfam" id="TIGR01499">
    <property type="entry name" value="folC"/>
    <property type="match status" value="1"/>
</dbReference>
<dbReference type="PIRSF" id="PIRSF001563">
    <property type="entry name" value="Folylpolyglu_synth"/>
    <property type="match status" value="1"/>
</dbReference>
<dbReference type="AlphaFoldDB" id="A0A1X7KQ85"/>
<dbReference type="GO" id="GO:0005737">
    <property type="term" value="C:cytoplasm"/>
    <property type="evidence" value="ECO:0007669"/>
    <property type="project" value="TreeGrafter"/>
</dbReference>
<dbReference type="PANTHER" id="PTHR11136">
    <property type="entry name" value="FOLYLPOLYGLUTAMATE SYNTHASE-RELATED"/>
    <property type="match status" value="1"/>
</dbReference>
<comment type="pathway">
    <text evidence="4">Cofactor biosynthesis; tetrahydrofolylpolyglutamate biosynthesis.</text>
</comment>
<evidence type="ECO:0000256" key="2">
    <source>
        <dbReference type="ARBA" id="ARBA00002714"/>
    </source>
</evidence>
<dbReference type="GO" id="GO:0004326">
    <property type="term" value="F:tetrahydrofolylpolyglutamate synthase activity"/>
    <property type="evidence" value="ECO:0007669"/>
    <property type="project" value="UniProtKB-EC"/>
</dbReference>
<dbReference type="GO" id="GO:0008841">
    <property type="term" value="F:dihydrofolate synthase activity"/>
    <property type="evidence" value="ECO:0007669"/>
    <property type="project" value="UniProtKB-EC"/>
</dbReference>
<evidence type="ECO:0000259" key="23">
    <source>
        <dbReference type="Pfam" id="PF02875"/>
    </source>
</evidence>
<keyword evidence="9 22" id="KW-0436">Ligase</keyword>
<evidence type="ECO:0000259" key="24">
    <source>
        <dbReference type="Pfam" id="PF08245"/>
    </source>
</evidence>
<dbReference type="EMBL" id="FXAU01000006">
    <property type="protein sequence ID" value="SMG42951.1"/>
    <property type="molecule type" value="Genomic_DNA"/>
</dbReference>
<comment type="catalytic activity">
    <reaction evidence="20">
        <text>(6R)-5,10-methylenetetrahydrofolyl-(gamma-L-Glu)(n) + L-glutamate + ATP = (6R)-5,10-methylenetetrahydrofolyl-(gamma-L-Glu)(n+1) + ADP + phosphate + H(+)</text>
        <dbReference type="Rhea" id="RHEA:51912"/>
        <dbReference type="Rhea" id="RHEA-COMP:13257"/>
        <dbReference type="Rhea" id="RHEA-COMP:13258"/>
        <dbReference type="ChEBI" id="CHEBI:15378"/>
        <dbReference type="ChEBI" id="CHEBI:29985"/>
        <dbReference type="ChEBI" id="CHEBI:30616"/>
        <dbReference type="ChEBI" id="CHEBI:43474"/>
        <dbReference type="ChEBI" id="CHEBI:136572"/>
        <dbReference type="ChEBI" id="CHEBI:456216"/>
        <dbReference type="EC" id="6.3.2.17"/>
    </reaction>
</comment>
<evidence type="ECO:0000256" key="4">
    <source>
        <dbReference type="ARBA" id="ARBA00005150"/>
    </source>
</evidence>
<evidence type="ECO:0000256" key="18">
    <source>
        <dbReference type="ARBA" id="ARBA00047493"/>
    </source>
</evidence>
<dbReference type="InterPro" id="IPR036565">
    <property type="entry name" value="Mur-like_cat_sf"/>
</dbReference>
<dbReference type="PANTHER" id="PTHR11136:SF0">
    <property type="entry name" value="DIHYDROFOLATE SYNTHETASE-RELATED"/>
    <property type="match status" value="1"/>
</dbReference>
<dbReference type="FunFam" id="3.40.1190.10:FF:000011">
    <property type="entry name" value="Folylpolyglutamate synthase/dihydrofolate synthase"/>
    <property type="match status" value="1"/>
</dbReference>
<dbReference type="Pfam" id="PF02875">
    <property type="entry name" value="Mur_ligase_C"/>
    <property type="match status" value="1"/>
</dbReference>
<evidence type="ECO:0000256" key="10">
    <source>
        <dbReference type="ARBA" id="ARBA00022723"/>
    </source>
</evidence>
<dbReference type="PROSITE" id="PS01011">
    <property type="entry name" value="FOLYLPOLYGLU_SYNT_1"/>
    <property type="match status" value="1"/>
</dbReference>
<dbReference type="Gene3D" id="3.40.1190.10">
    <property type="entry name" value="Mur-like, catalytic domain"/>
    <property type="match status" value="1"/>
</dbReference>
<evidence type="ECO:0000256" key="9">
    <source>
        <dbReference type="ARBA" id="ARBA00022598"/>
    </source>
</evidence>
<comment type="cofactor">
    <cofactor evidence="1">
        <name>Mg(2+)</name>
        <dbReference type="ChEBI" id="CHEBI:18420"/>
    </cofactor>
</comment>
<dbReference type="InterPro" id="IPR013221">
    <property type="entry name" value="Mur_ligase_cen"/>
</dbReference>
<keyword evidence="12 22" id="KW-0067">ATP-binding</keyword>